<reference evidence="2 3" key="1">
    <citation type="submission" date="2006-10" db="EMBL/GenBank/DDBJ databases">
        <authorList>
            <person name="Fleischmann R.D."/>
            <person name="Dodson R.J."/>
            <person name="Haft D.H."/>
            <person name="Merkel J.S."/>
            <person name="Nelson W.C."/>
            <person name="Fraser C.M."/>
        </authorList>
    </citation>
    <scope>NUCLEOTIDE SEQUENCE [LARGE SCALE GENOMIC DNA]</scope>
    <source>
        <strain evidence="2 3">104</strain>
    </source>
</reference>
<accession>A0A0H3A322</accession>
<sequence>MGAGLRRTRRVTRRRLVFRARAVALDVGAVDVGVALPGDLVDQLGVQIVHGQHVPAPHLVERVRKIHERNENRQRHAQVNVERRRDQPERGQHQHRRHRHPPHHPGRRALAGQVVAHPVAHRVRQPPAAAIADELNEIRPGAAPVLAHGALRTWLSATAAAARPPRAPWP</sequence>
<dbReference type="EMBL" id="CP000479">
    <property type="protein sequence ID" value="ABK69442.1"/>
    <property type="molecule type" value="Genomic_DNA"/>
</dbReference>
<protein>
    <submittedName>
        <fullName evidence="2">Uncharacterized protein</fullName>
    </submittedName>
</protein>
<evidence type="ECO:0000256" key="1">
    <source>
        <dbReference type="SAM" id="MobiDB-lite"/>
    </source>
</evidence>
<evidence type="ECO:0000313" key="2">
    <source>
        <dbReference type="EMBL" id="ABK69442.1"/>
    </source>
</evidence>
<dbReference type="KEGG" id="mav:MAV_3632"/>
<evidence type="ECO:0000313" key="3">
    <source>
        <dbReference type="Proteomes" id="UP000001574"/>
    </source>
</evidence>
<organism evidence="2 3">
    <name type="scientific">Mycobacterium avium (strain 104)</name>
    <dbReference type="NCBI Taxonomy" id="243243"/>
    <lineage>
        <taxon>Bacteria</taxon>
        <taxon>Bacillati</taxon>
        <taxon>Actinomycetota</taxon>
        <taxon>Actinomycetes</taxon>
        <taxon>Mycobacteriales</taxon>
        <taxon>Mycobacteriaceae</taxon>
        <taxon>Mycobacterium</taxon>
        <taxon>Mycobacterium avium complex (MAC)</taxon>
    </lineage>
</organism>
<feature type="compositionally biased region" description="Basic residues" evidence="1">
    <location>
        <begin position="93"/>
        <end position="107"/>
    </location>
</feature>
<feature type="compositionally biased region" description="Basic and acidic residues" evidence="1">
    <location>
        <begin position="81"/>
        <end position="92"/>
    </location>
</feature>
<name>A0A0H3A322_MYCA1</name>
<dbReference type="AlphaFoldDB" id="A0A0H3A322"/>
<gene>
    <name evidence="2" type="ordered locus">MAV_3632</name>
</gene>
<feature type="region of interest" description="Disordered" evidence="1">
    <location>
        <begin position="68"/>
        <end position="107"/>
    </location>
</feature>
<proteinExistence type="predicted"/>
<dbReference type="Proteomes" id="UP000001574">
    <property type="component" value="Chromosome"/>
</dbReference>
<dbReference type="HOGENOM" id="CLU_1823199_0_0_11"/>